<dbReference type="SUPFAM" id="SSF81383">
    <property type="entry name" value="F-box domain"/>
    <property type="match status" value="1"/>
</dbReference>
<dbReference type="GeneID" id="19335613"/>
<dbReference type="RefSeq" id="XP_007926821.1">
    <property type="nucleotide sequence ID" value="XM_007928630.1"/>
</dbReference>
<protein>
    <recommendedName>
        <fullName evidence="3">F-box domain-containing protein</fullName>
    </recommendedName>
</protein>
<keyword evidence="2" id="KW-1185">Reference proteome</keyword>
<evidence type="ECO:0000313" key="2">
    <source>
        <dbReference type="Proteomes" id="UP000016932"/>
    </source>
</evidence>
<dbReference type="AlphaFoldDB" id="M2ZXE0"/>
<sequence length="208" mass="24420">MSTHASRAFDVAELLSMILIYLTPKELKQAYRVNKTFKSTIDQDKLLRLRVHFFKKPLHLNQAFEDHQTSLYRYFGRFETILHPTLHQKISEAKQGCPNFFYAQAGRIWDLEATHNAKMYQIICQPHAPSVIVSFGKAPWATRWKEEVVFEEEKDMGVKLGQLVDAVKRLKVLWTQEVRVEMVQRGRDSVEYRQEMSEVLRKGGVMEF</sequence>
<proteinExistence type="predicted"/>
<dbReference type="Proteomes" id="UP000016932">
    <property type="component" value="Unassembled WGS sequence"/>
</dbReference>
<dbReference type="HOGENOM" id="CLU_1321393_0_0_1"/>
<evidence type="ECO:0000313" key="1">
    <source>
        <dbReference type="EMBL" id="EME83654.1"/>
    </source>
</evidence>
<organism evidence="1 2">
    <name type="scientific">Pseudocercospora fijiensis (strain CIRAD86)</name>
    <name type="common">Black leaf streak disease fungus</name>
    <name type="synonym">Mycosphaerella fijiensis</name>
    <dbReference type="NCBI Taxonomy" id="383855"/>
    <lineage>
        <taxon>Eukaryota</taxon>
        <taxon>Fungi</taxon>
        <taxon>Dikarya</taxon>
        <taxon>Ascomycota</taxon>
        <taxon>Pezizomycotina</taxon>
        <taxon>Dothideomycetes</taxon>
        <taxon>Dothideomycetidae</taxon>
        <taxon>Mycosphaerellales</taxon>
        <taxon>Mycosphaerellaceae</taxon>
        <taxon>Pseudocercospora</taxon>
    </lineage>
</organism>
<dbReference type="KEGG" id="pfj:MYCFIDRAFT_196862"/>
<gene>
    <name evidence="1" type="ORF">MYCFIDRAFT_196862</name>
</gene>
<accession>M2ZXE0</accession>
<dbReference type="VEuPathDB" id="FungiDB:MYCFIDRAFT_196862"/>
<dbReference type="InterPro" id="IPR036047">
    <property type="entry name" value="F-box-like_dom_sf"/>
</dbReference>
<evidence type="ECO:0008006" key="3">
    <source>
        <dbReference type="Google" id="ProtNLM"/>
    </source>
</evidence>
<dbReference type="EMBL" id="KB446558">
    <property type="protein sequence ID" value="EME83654.1"/>
    <property type="molecule type" value="Genomic_DNA"/>
</dbReference>
<reference evidence="1 2" key="1">
    <citation type="journal article" date="2012" name="PLoS Pathog.">
        <title>Diverse lifestyles and strategies of plant pathogenesis encoded in the genomes of eighteen Dothideomycetes fungi.</title>
        <authorList>
            <person name="Ohm R.A."/>
            <person name="Feau N."/>
            <person name="Henrissat B."/>
            <person name="Schoch C.L."/>
            <person name="Horwitz B.A."/>
            <person name="Barry K.W."/>
            <person name="Condon B.J."/>
            <person name="Copeland A.C."/>
            <person name="Dhillon B."/>
            <person name="Glaser F."/>
            <person name="Hesse C.N."/>
            <person name="Kosti I."/>
            <person name="LaButti K."/>
            <person name="Lindquist E.A."/>
            <person name="Lucas S."/>
            <person name="Salamov A.A."/>
            <person name="Bradshaw R.E."/>
            <person name="Ciuffetti L."/>
            <person name="Hamelin R.C."/>
            <person name="Kema G.H.J."/>
            <person name="Lawrence C."/>
            <person name="Scott J.A."/>
            <person name="Spatafora J.W."/>
            <person name="Turgeon B.G."/>
            <person name="de Wit P.J.G.M."/>
            <person name="Zhong S."/>
            <person name="Goodwin S.B."/>
            <person name="Grigoriev I.V."/>
        </authorList>
    </citation>
    <scope>NUCLEOTIDE SEQUENCE [LARGE SCALE GENOMIC DNA]</scope>
    <source>
        <strain evidence="1 2">CIRAD86</strain>
    </source>
</reference>
<dbReference type="OrthoDB" id="3647512at2759"/>
<name>M2ZXE0_PSEFD</name>